<reference evidence="14" key="2">
    <citation type="journal article" date="2016" name="Genome Announc.">
        <title>Draft Genome Sequences of Two Novel Amoeba-Resistant Intranuclear Bacteria, 'Candidatus Berkiella cookevillensis' and 'Candidatus Berkiella aquae'.</title>
        <authorList>
            <person name="Mehari Y.T."/>
            <person name="Arivett B.A."/>
            <person name="Farone A.L."/>
            <person name="Gunderson J.H."/>
            <person name="Farone M.B."/>
        </authorList>
    </citation>
    <scope>NUCLEOTIDE SEQUENCE</scope>
    <source>
        <strain evidence="14">CC99</strain>
    </source>
</reference>
<evidence type="ECO:0000256" key="8">
    <source>
        <dbReference type="ARBA" id="ARBA00023027"/>
    </source>
</evidence>
<dbReference type="PANTHER" id="PTHR45754:SF3">
    <property type="entry name" value="METHYLENETETRAHYDROFOLATE REDUCTASE (NADPH)"/>
    <property type="match status" value="1"/>
</dbReference>
<dbReference type="Proteomes" id="UP000051494">
    <property type="component" value="Unassembled WGS sequence"/>
</dbReference>
<dbReference type="Gene3D" id="3.20.20.220">
    <property type="match status" value="1"/>
</dbReference>
<evidence type="ECO:0000256" key="10">
    <source>
        <dbReference type="ARBA" id="ARBA00034478"/>
    </source>
</evidence>
<evidence type="ECO:0000256" key="4">
    <source>
        <dbReference type="ARBA" id="ARBA00022605"/>
    </source>
</evidence>
<dbReference type="STRING" id="437022.CC99x_02226"/>
<dbReference type="GO" id="GO:0005829">
    <property type="term" value="C:cytosol"/>
    <property type="evidence" value="ECO:0007669"/>
    <property type="project" value="InterPro"/>
</dbReference>
<dbReference type="InterPro" id="IPR029041">
    <property type="entry name" value="FAD-linked_oxidoreductase-like"/>
</dbReference>
<gene>
    <name evidence="13" type="primary">metF</name>
    <name evidence="14" type="ORF">CC99x_000765</name>
    <name evidence="13" type="ORF">CC99x_02226</name>
</gene>
<keyword evidence="15" id="KW-1185">Reference proteome</keyword>
<evidence type="ECO:0000256" key="1">
    <source>
        <dbReference type="ARBA" id="ARBA00001974"/>
    </source>
</evidence>
<dbReference type="EMBL" id="LKHV02000001">
    <property type="protein sequence ID" value="MCS5707426.1"/>
    <property type="molecule type" value="Genomic_DNA"/>
</dbReference>
<dbReference type="Pfam" id="PF02219">
    <property type="entry name" value="MTHFR"/>
    <property type="match status" value="1"/>
</dbReference>
<evidence type="ECO:0000256" key="6">
    <source>
        <dbReference type="ARBA" id="ARBA00022827"/>
    </source>
</evidence>
<name>A0A0Q9YA64_9GAMM</name>
<dbReference type="PATRIC" id="fig|1590042.3.peg.2280"/>
<dbReference type="InterPro" id="IPR003171">
    <property type="entry name" value="Mehydrof_redctse-like"/>
</dbReference>
<dbReference type="InterPro" id="IPR004620">
    <property type="entry name" value="MTHF_reductase_bac"/>
</dbReference>
<sequence>MSLPLSFEYFPPHSKQGLEKLIQTSQDLNKLHPEYYSVTFGAGGSTQERTLETCLALLETTKTNISPHISCVGTEKESIRSLLNQYKIHQIKHLVVLRGDLPSGMVAMGDFAYANELVSWIRKEYGDYFHIAIACYPEVHPQSFDAKKDFNYFKAKVEAGADEAITQYFYNPDSYFYFVEHCQKENINIPIVPGIMPITNYNQLARFSSICGAEIPRWIRKHLESISDDPQSILSFGVDVVTHLCDTLIQGGAPGLHFYTLNKSESTVEICNKLKLG</sequence>
<dbReference type="CDD" id="cd00537">
    <property type="entry name" value="MTHFR"/>
    <property type="match status" value="1"/>
</dbReference>
<dbReference type="NCBIfam" id="TIGR00676">
    <property type="entry name" value="fadh2"/>
    <property type="match status" value="1"/>
</dbReference>
<dbReference type="EC" id="1.5.1.54" evidence="12"/>
<dbReference type="AlphaFoldDB" id="A0A0Q9YA64"/>
<comment type="pathway">
    <text evidence="2 12">One-carbon metabolism; tetrahydrofolate interconversion.</text>
</comment>
<comment type="caution">
    <text evidence="13">The sequence shown here is derived from an EMBL/GenBank/DDBJ whole genome shotgun (WGS) entry which is preliminary data.</text>
</comment>
<comment type="similarity">
    <text evidence="3 12">Belongs to the methylenetetrahydrofolate reductase family.</text>
</comment>
<comment type="cofactor">
    <cofactor evidence="1 12">
        <name>FAD</name>
        <dbReference type="ChEBI" id="CHEBI:57692"/>
    </cofactor>
</comment>
<reference evidence="13" key="1">
    <citation type="submission" date="2015-09" db="EMBL/GenBank/DDBJ databases">
        <title>Draft Genome Sequences of Two Novel Amoeba-resistant Intranuclear Bacteria, Candidatus Berkiella cookevillensis and Candidatus Berkiella aquae.</title>
        <authorList>
            <person name="Mehari Y.T."/>
            <person name="Arivett B.A."/>
            <person name="Farone A.L."/>
            <person name="Gunderson J.H."/>
            <person name="Farone M.B."/>
        </authorList>
    </citation>
    <scope>NUCLEOTIDE SEQUENCE [LARGE SCALE GENOMIC DNA]</scope>
    <source>
        <strain evidence="13">CC99</strain>
    </source>
</reference>
<dbReference type="GO" id="GO:0106312">
    <property type="term" value="F:methylenetetrahydrofolate reductase (NADH) activity"/>
    <property type="evidence" value="ECO:0007669"/>
    <property type="project" value="UniProtKB-EC"/>
</dbReference>
<dbReference type="SUPFAM" id="SSF51730">
    <property type="entry name" value="FAD-linked oxidoreductase"/>
    <property type="match status" value="1"/>
</dbReference>
<evidence type="ECO:0000313" key="13">
    <source>
        <dbReference type="EMBL" id="KRG17627.1"/>
    </source>
</evidence>
<keyword evidence="5 12" id="KW-0285">Flavoprotein</keyword>
<dbReference type="EMBL" id="LKHV01000014">
    <property type="protein sequence ID" value="KRG17627.1"/>
    <property type="molecule type" value="Genomic_DNA"/>
</dbReference>
<organism evidence="13">
    <name type="scientific">Candidatus Berkiella cookevillensis</name>
    <dbReference type="NCBI Taxonomy" id="437022"/>
    <lineage>
        <taxon>Bacteria</taxon>
        <taxon>Pseudomonadati</taxon>
        <taxon>Pseudomonadota</taxon>
        <taxon>Gammaproteobacteria</taxon>
        <taxon>Candidatus Berkiellales</taxon>
        <taxon>Candidatus Berkiellaceae</taxon>
        <taxon>Candidatus Berkiella</taxon>
    </lineage>
</organism>
<dbReference type="GO" id="GO:0035999">
    <property type="term" value="P:tetrahydrofolate interconversion"/>
    <property type="evidence" value="ECO:0007669"/>
    <property type="project" value="UniProtKB-UniPathway"/>
</dbReference>
<evidence type="ECO:0000256" key="2">
    <source>
        <dbReference type="ARBA" id="ARBA00004777"/>
    </source>
</evidence>
<keyword evidence="8" id="KW-0520">NAD</keyword>
<protein>
    <recommendedName>
        <fullName evidence="12">Methylenetetrahydrofolate reductase</fullName>
        <ecNumber evidence="12">1.5.1.54</ecNumber>
    </recommendedName>
</protein>
<evidence type="ECO:0000313" key="15">
    <source>
        <dbReference type="Proteomes" id="UP000051494"/>
    </source>
</evidence>
<reference evidence="14" key="3">
    <citation type="submission" date="2021-06" db="EMBL/GenBank/DDBJ databases">
        <title>Genomic Description and Analysis of Intracellular Bacteria, Candidatus Berkiella cookevillensis and Candidatus Berkiella aquae.</title>
        <authorList>
            <person name="Kidane D.T."/>
            <person name="Mehari Y.T."/>
            <person name="Rice F.C."/>
            <person name="Arivett B.A."/>
            <person name="Farone A.L."/>
            <person name="Berk S.G."/>
            <person name="Farone M.B."/>
        </authorList>
    </citation>
    <scope>NUCLEOTIDE SEQUENCE</scope>
    <source>
        <strain evidence="14">CC99</strain>
    </source>
</reference>
<proteinExistence type="inferred from homology"/>
<dbReference type="OrthoDB" id="9812555at2"/>
<keyword evidence="7 12" id="KW-0560">Oxidoreductase</keyword>
<evidence type="ECO:0000256" key="9">
    <source>
        <dbReference type="ARBA" id="ARBA00023167"/>
    </source>
</evidence>
<accession>A0A0Q9YA64</accession>
<evidence type="ECO:0000256" key="5">
    <source>
        <dbReference type="ARBA" id="ARBA00022630"/>
    </source>
</evidence>
<keyword evidence="9" id="KW-0486">Methionine biosynthesis</keyword>
<dbReference type="RefSeq" id="WP_057625325.1">
    <property type="nucleotide sequence ID" value="NZ_LKHV02000001.1"/>
</dbReference>
<dbReference type="GO" id="GO:0071949">
    <property type="term" value="F:FAD binding"/>
    <property type="evidence" value="ECO:0007669"/>
    <property type="project" value="TreeGrafter"/>
</dbReference>
<dbReference type="GO" id="GO:0009086">
    <property type="term" value="P:methionine biosynthetic process"/>
    <property type="evidence" value="ECO:0007669"/>
    <property type="project" value="UniProtKB-KW"/>
</dbReference>
<evidence type="ECO:0000313" key="14">
    <source>
        <dbReference type="EMBL" id="MCS5707426.1"/>
    </source>
</evidence>
<evidence type="ECO:0000256" key="12">
    <source>
        <dbReference type="RuleBase" id="RU003862"/>
    </source>
</evidence>
<evidence type="ECO:0000256" key="7">
    <source>
        <dbReference type="ARBA" id="ARBA00023002"/>
    </source>
</evidence>
<keyword evidence="4" id="KW-0028">Amino-acid biosynthesis</keyword>
<comment type="catalytic activity">
    <reaction evidence="11">
        <text>(6S)-5-methyl-5,6,7,8-tetrahydrofolate + NAD(+) = (6R)-5,10-methylene-5,6,7,8-tetrahydrofolate + NADH + H(+)</text>
        <dbReference type="Rhea" id="RHEA:19821"/>
        <dbReference type="ChEBI" id="CHEBI:15378"/>
        <dbReference type="ChEBI" id="CHEBI:15636"/>
        <dbReference type="ChEBI" id="CHEBI:18608"/>
        <dbReference type="ChEBI" id="CHEBI:57540"/>
        <dbReference type="ChEBI" id="CHEBI:57945"/>
        <dbReference type="EC" id="1.5.1.54"/>
    </reaction>
    <physiologicalReaction direction="right-to-left" evidence="11">
        <dbReference type="Rhea" id="RHEA:19823"/>
    </physiologicalReaction>
</comment>
<evidence type="ECO:0000256" key="11">
    <source>
        <dbReference type="ARBA" id="ARBA00048628"/>
    </source>
</evidence>
<keyword evidence="6 12" id="KW-0274">FAD</keyword>
<evidence type="ECO:0000256" key="3">
    <source>
        <dbReference type="ARBA" id="ARBA00006743"/>
    </source>
</evidence>
<dbReference type="PANTHER" id="PTHR45754">
    <property type="entry name" value="METHYLENETETRAHYDROFOLATE REDUCTASE"/>
    <property type="match status" value="1"/>
</dbReference>
<comment type="pathway">
    <text evidence="10">Amino-acid biosynthesis; L-methionine biosynthesis via de novo pathway.</text>
</comment>
<dbReference type="UniPathway" id="UPA00193"/>